<evidence type="ECO:0000313" key="1">
    <source>
        <dbReference type="EMBL" id="KAF3143795.1"/>
    </source>
</evidence>
<organism evidence="1 2">
    <name type="scientific">Orbilia oligospora</name>
    <name type="common">Nematode-trapping fungus</name>
    <name type="synonym">Arthrobotrys oligospora</name>
    <dbReference type="NCBI Taxonomy" id="2813651"/>
    <lineage>
        <taxon>Eukaryota</taxon>
        <taxon>Fungi</taxon>
        <taxon>Dikarya</taxon>
        <taxon>Ascomycota</taxon>
        <taxon>Pezizomycotina</taxon>
        <taxon>Orbiliomycetes</taxon>
        <taxon>Orbiliales</taxon>
        <taxon>Orbiliaceae</taxon>
        <taxon>Orbilia</taxon>
    </lineage>
</organism>
<gene>
    <name evidence="1" type="ORF">TWF703_010201</name>
</gene>
<dbReference type="AlphaFoldDB" id="A0A7C8PB37"/>
<dbReference type="EMBL" id="WIQZ01000008">
    <property type="protein sequence ID" value="KAF3143795.1"/>
    <property type="molecule type" value="Genomic_DNA"/>
</dbReference>
<dbReference type="Proteomes" id="UP000480548">
    <property type="component" value="Unassembled WGS sequence"/>
</dbReference>
<comment type="caution">
    <text evidence="1">The sequence shown here is derived from an EMBL/GenBank/DDBJ whole genome shotgun (WGS) entry which is preliminary data.</text>
</comment>
<sequence>MEWGVLADIAAERNMEPLISLLPENVLIRIMGLLNLHDLSSLASTNRSTRKILELYPEQVVVPSLEKTLPKTEILKWFPFPGTSVNSEPAFEITIDHALTSAEQRGLGTSSSGLTEPYSTVRHLVYLRHANRVWRVFDGIFFFSKWLHRVERHGNNGNHDCSTEYRKFKICNETFRVVLFLAQNEVYSLHRYLRHCTVEERIAVRCHPQAFDKIELPLPENWWIKGRVLWAHRGKLKEIETESPHGKEHSRQYLDHMLAVDRDASFQHRRMWLAKYLTKEANITPARNIEEFEKRPKEFWYSKGIVAGLVFTQIAPLSWWHDSMVMGAWQSKDCDIRGFEHMRDVSISCYQRAVKCDNMLLNLVENSSLRLIKSSGDFDEIVVTVMLILKTLRSFVDVRATTIYLTCSWIQDLPIDNAPLF</sequence>
<dbReference type="CDD" id="cd09917">
    <property type="entry name" value="F-box_SF"/>
    <property type="match status" value="1"/>
</dbReference>
<evidence type="ECO:0000313" key="2">
    <source>
        <dbReference type="Proteomes" id="UP000480548"/>
    </source>
</evidence>
<dbReference type="SUPFAM" id="SSF81383">
    <property type="entry name" value="F-box domain"/>
    <property type="match status" value="1"/>
</dbReference>
<accession>A0A7C8PB37</accession>
<reference evidence="1 2" key="1">
    <citation type="submission" date="2019-06" db="EMBL/GenBank/DDBJ databases">
        <authorList>
            <person name="Palmer J.M."/>
        </authorList>
    </citation>
    <scope>NUCLEOTIDE SEQUENCE [LARGE SCALE GENOMIC DNA]</scope>
    <source>
        <strain evidence="1 2">TWF703</strain>
    </source>
</reference>
<proteinExistence type="predicted"/>
<protein>
    <recommendedName>
        <fullName evidence="3">F-box domain-containing protein</fullName>
    </recommendedName>
</protein>
<evidence type="ECO:0008006" key="3">
    <source>
        <dbReference type="Google" id="ProtNLM"/>
    </source>
</evidence>
<name>A0A7C8PB37_ORBOL</name>
<dbReference type="InterPro" id="IPR036047">
    <property type="entry name" value="F-box-like_dom_sf"/>
</dbReference>